<dbReference type="Gene3D" id="3.80.10.10">
    <property type="entry name" value="Ribonuclease Inhibitor"/>
    <property type="match status" value="1"/>
</dbReference>
<dbReference type="InterPro" id="IPR055414">
    <property type="entry name" value="LRR_R13L4/SHOC2-like"/>
</dbReference>
<dbReference type="Pfam" id="PF23559">
    <property type="entry name" value="WHD_DRP"/>
    <property type="match status" value="1"/>
</dbReference>
<dbReference type="SUPFAM" id="SSF52058">
    <property type="entry name" value="L domain-like"/>
    <property type="match status" value="1"/>
</dbReference>
<dbReference type="PANTHER" id="PTHR23155">
    <property type="entry name" value="DISEASE RESISTANCE PROTEIN RP"/>
    <property type="match status" value="1"/>
</dbReference>
<dbReference type="PANTHER" id="PTHR23155:SF1116">
    <property type="entry name" value="OS12G0273300 PROTEIN"/>
    <property type="match status" value="1"/>
</dbReference>
<dbReference type="Proteomes" id="UP001497457">
    <property type="component" value="Chromosome 24b"/>
</dbReference>
<evidence type="ECO:0000259" key="3">
    <source>
        <dbReference type="Pfam" id="PF00931"/>
    </source>
</evidence>
<protein>
    <recommendedName>
        <fullName evidence="8">NB-ARC domain-containing protein</fullName>
    </recommendedName>
</protein>
<evidence type="ECO:0000313" key="6">
    <source>
        <dbReference type="EMBL" id="CAL4990746.1"/>
    </source>
</evidence>
<dbReference type="PRINTS" id="PR00364">
    <property type="entry name" value="DISEASERSIST"/>
</dbReference>
<dbReference type="FunFam" id="1.10.10.10:FF:000322">
    <property type="entry name" value="Probable disease resistance protein At1g63360"/>
    <property type="match status" value="1"/>
</dbReference>
<organism evidence="6 7">
    <name type="scientific">Urochloa decumbens</name>
    <dbReference type="NCBI Taxonomy" id="240449"/>
    <lineage>
        <taxon>Eukaryota</taxon>
        <taxon>Viridiplantae</taxon>
        <taxon>Streptophyta</taxon>
        <taxon>Embryophyta</taxon>
        <taxon>Tracheophyta</taxon>
        <taxon>Spermatophyta</taxon>
        <taxon>Magnoliopsida</taxon>
        <taxon>Liliopsida</taxon>
        <taxon>Poales</taxon>
        <taxon>Poaceae</taxon>
        <taxon>PACMAD clade</taxon>
        <taxon>Panicoideae</taxon>
        <taxon>Panicodae</taxon>
        <taxon>Paniceae</taxon>
        <taxon>Melinidinae</taxon>
        <taxon>Urochloa</taxon>
    </lineage>
</organism>
<dbReference type="InterPro" id="IPR042197">
    <property type="entry name" value="Apaf_helical"/>
</dbReference>
<dbReference type="GO" id="GO:0009626">
    <property type="term" value="P:plant-type hypersensitive response"/>
    <property type="evidence" value="ECO:0007669"/>
    <property type="project" value="UniProtKB-ARBA"/>
</dbReference>
<dbReference type="GO" id="GO:0042742">
    <property type="term" value="P:defense response to bacterium"/>
    <property type="evidence" value="ECO:0007669"/>
    <property type="project" value="UniProtKB-ARBA"/>
</dbReference>
<dbReference type="InterPro" id="IPR044974">
    <property type="entry name" value="Disease_R_plants"/>
</dbReference>
<name>A0ABC9B1G8_9POAL</name>
<dbReference type="Gene3D" id="1.10.10.10">
    <property type="entry name" value="Winged helix-like DNA-binding domain superfamily/Winged helix DNA-binding domain"/>
    <property type="match status" value="1"/>
</dbReference>
<evidence type="ECO:0000256" key="2">
    <source>
        <dbReference type="ARBA" id="ARBA00022821"/>
    </source>
</evidence>
<dbReference type="AlphaFoldDB" id="A0ABC9B1G8"/>
<dbReference type="EMBL" id="OZ075134">
    <property type="protein sequence ID" value="CAL4990746.1"/>
    <property type="molecule type" value="Genomic_DNA"/>
</dbReference>
<dbReference type="InterPro" id="IPR058922">
    <property type="entry name" value="WHD_DRP"/>
</dbReference>
<dbReference type="Gene3D" id="3.40.50.300">
    <property type="entry name" value="P-loop containing nucleotide triphosphate hydrolases"/>
    <property type="match status" value="1"/>
</dbReference>
<feature type="domain" description="NB-ARC" evidence="3">
    <location>
        <begin position="13"/>
        <end position="161"/>
    </location>
</feature>
<evidence type="ECO:0000313" key="7">
    <source>
        <dbReference type="Proteomes" id="UP001497457"/>
    </source>
</evidence>
<gene>
    <name evidence="6" type="ORF">URODEC1_LOCUS60370</name>
</gene>
<dbReference type="Gene3D" id="1.10.8.430">
    <property type="entry name" value="Helical domain of apoptotic protease-activating factors"/>
    <property type="match status" value="1"/>
</dbReference>
<dbReference type="Pfam" id="PF00931">
    <property type="entry name" value="NB-ARC"/>
    <property type="match status" value="1"/>
</dbReference>
<dbReference type="InterPro" id="IPR002182">
    <property type="entry name" value="NB-ARC"/>
</dbReference>
<reference evidence="6" key="1">
    <citation type="submission" date="2024-10" db="EMBL/GenBank/DDBJ databases">
        <authorList>
            <person name="Ryan C."/>
        </authorList>
    </citation>
    <scope>NUCLEOTIDE SEQUENCE [LARGE SCALE GENOMIC DNA]</scope>
</reference>
<dbReference type="InterPro" id="IPR036388">
    <property type="entry name" value="WH-like_DNA-bd_sf"/>
</dbReference>
<sequence>MLTEGDHDVHQSNQETKTVSVVGFGGLGKTTLVKAVYEKLTLNFPFKAFVPVGQNLDLNKVLKDILIALDKDRLMTGFNFTILDDRQLIEELREFLKDKRYFIVIDDVWDVTSWQALRHALVDNSLESKIVITTRKHDVAKEADCPYSMEPLRNESSKILFYGRIFSSEGECPSHLSDVSEKILKKCGGVPLAIITTSGLLANKSRNIKVWNEVCDSIGSGLGSNHNMENMRKILSLSYYDLPCYLKTCLLYLSIFPEDNEIGRERVILRWIAEDFVEHGEECQSLFELGESYFSELIDRSLIQVADTYVDGTPQSCRVHDMVLELICSLSRKENFVTTVQGDSRQSTPSSGSVRRLSLQNTAWPTMEIAIPFMLSSSTVLDLEGCNLEDHPSLKFVGNLLHLSYLSLARTGYGSGLPAEMGKLQFLQTLDLFMTPIDELPSIAGLRQLIFLCIPSSTRPPSGLRCLKYLEDLGEVRLDSACMAEELGHLTGLRRLCVWLRKEKDGICDENMCTALVRSLAKLHKIQKLMVSTSYGIAADLEGSVESLGNLTSLLIDTATSLPTWICPASLLLLSHLHITLVQVRMADIRVLGMLQVLCLLQVRVSGEIQVLDKFIVSHDAFQCVIKCEFYGFSMAPSAFQPGAMPRLKVFTFSIRLEDFAGGKFTGDDLAFGHLPSLQSVRVGFIRKQDVSEEVVIEVEEKLRREMAVHPNNPYIDVSK</sequence>
<proteinExistence type="predicted"/>
<evidence type="ECO:0000259" key="5">
    <source>
        <dbReference type="Pfam" id="PF23598"/>
    </source>
</evidence>
<keyword evidence="1" id="KW-0677">Repeat</keyword>
<dbReference type="InterPro" id="IPR027417">
    <property type="entry name" value="P-loop_NTPase"/>
</dbReference>
<dbReference type="Pfam" id="PF23598">
    <property type="entry name" value="LRR_14"/>
    <property type="match status" value="1"/>
</dbReference>
<dbReference type="InterPro" id="IPR032675">
    <property type="entry name" value="LRR_dom_sf"/>
</dbReference>
<evidence type="ECO:0008006" key="8">
    <source>
        <dbReference type="Google" id="ProtNLM"/>
    </source>
</evidence>
<keyword evidence="7" id="KW-1185">Reference proteome</keyword>
<dbReference type="SUPFAM" id="SSF52540">
    <property type="entry name" value="P-loop containing nucleoside triphosphate hydrolases"/>
    <property type="match status" value="1"/>
</dbReference>
<dbReference type="GO" id="GO:0002758">
    <property type="term" value="P:innate immune response-activating signaling pathway"/>
    <property type="evidence" value="ECO:0007669"/>
    <property type="project" value="UniProtKB-ARBA"/>
</dbReference>
<feature type="domain" description="Disease resistance R13L4/SHOC-2-like LRR" evidence="5">
    <location>
        <begin position="379"/>
        <end position="715"/>
    </location>
</feature>
<keyword evidence="2" id="KW-0611">Plant defense</keyword>
<accession>A0ABC9B1G8</accession>
<evidence type="ECO:0000256" key="1">
    <source>
        <dbReference type="ARBA" id="ARBA00022737"/>
    </source>
</evidence>
<feature type="domain" description="Disease resistance protein winged helix" evidence="4">
    <location>
        <begin position="255"/>
        <end position="327"/>
    </location>
</feature>
<evidence type="ECO:0000259" key="4">
    <source>
        <dbReference type="Pfam" id="PF23559"/>
    </source>
</evidence>